<dbReference type="Pfam" id="PF00990">
    <property type="entry name" value="GGDEF"/>
    <property type="match status" value="1"/>
</dbReference>
<feature type="transmembrane region" description="Helical" evidence="7">
    <location>
        <begin position="48"/>
        <end position="66"/>
    </location>
</feature>
<protein>
    <recommendedName>
        <fullName evidence="2">diguanylate cyclase</fullName>
        <ecNumber evidence="2">2.7.7.65</ecNumber>
    </recommendedName>
</protein>
<evidence type="ECO:0000256" key="6">
    <source>
        <dbReference type="ARBA" id="ARBA00023136"/>
    </source>
</evidence>
<reference evidence="9 10" key="1">
    <citation type="submission" date="2019-01" db="EMBL/GenBank/DDBJ databases">
        <title>Genome sequence of Salinicola endophyticus REST5.</title>
        <authorList>
            <person name="Nascimento F.X."/>
        </authorList>
    </citation>
    <scope>NUCLEOTIDE SEQUENCE [LARGE SCALE GENOMIC DNA]</scope>
    <source>
        <strain evidence="9 10">REST5</strain>
    </source>
</reference>
<dbReference type="CDD" id="cd01949">
    <property type="entry name" value="GGDEF"/>
    <property type="match status" value="1"/>
</dbReference>
<dbReference type="PANTHER" id="PTHR45138:SF24">
    <property type="entry name" value="DIGUANYLATE CYCLASE DGCC-RELATED"/>
    <property type="match status" value="1"/>
</dbReference>
<feature type="transmembrane region" description="Helical" evidence="7">
    <location>
        <begin position="220"/>
        <end position="237"/>
    </location>
</feature>
<dbReference type="InterPro" id="IPR000160">
    <property type="entry name" value="GGDEF_dom"/>
</dbReference>
<keyword evidence="3" id="KW-1003">Cell membrane</keyword>
<evidence type="ECO:0000256" key="3">
    <source>
        <dbReference type="ARBA" id="ARBA00022475"/>
    </source>
</evidence>
<sequence length="490" mass="53980">MRLLSNATPRCWRLVSRIVRQGLRHLLLVLAWLALWRLSALMEYAPHASLWFPPAGLSFAALIVLGWRALPSLLVSCLLATFWVDQLYVMHQSTQELLTAGLAFGLAHCSAYGLGAWALRSALHRQAEITTPTLVPLFLVTACLSALAATLTGILSLEMTGLLDWTELDSIWLPWWIGDMAGVIVLAPLFLAVLSWRYVAISAWLGGLDFQLPRRPSATFIGKLLLCLLLLSGVTLVDAKTHGPDVAFAVFFLIIPLMWIVYTESAFRSALSLALFALTTALWVAELSLVEQSMTYQFAICVIATSGYFGFAVPALAARNRQLSELAARDPLTGVFTRRAFFDKAEQMHAEARRSGRPLALLVLDMDHFKRINDDHGHDVGDQTLMLLCHAVMGRLAPHQLFGRFGGDEFLLLVNSDLDTARETSARLKHHIAGLRVPGTQHPLSATIGIAELRADDTLTLAFRRADLALLQAKRSRHRQADIPPTAANG</sequence>
<feature type="transmembrane region" description="Helical" evidence="7">
    <location>
        <begin position="23"/>
        <end position="42"/>
    </location>
</feature>
<feature type="transmembrane region" description="Helical" evidence="7">
    <location>
        <begin position="97"/>
        <end position="119"/>
    </location>
</feature>
<dbReference type="InterPro" id="IPR007895">
    <property type="entry name" value="MASE1"/>
</dbReference>
<dbReference type="InterPro" id="IPR043128">
    <property type="entry name" value="Rev_trsase/Diguanyl_cyclase"/>
</dbReference>
<gene>
    <name evidence="9" type="ORF">EVC62_01375</name>
</gene>
<evidence type="ECO:0000256" key="1">
    <source>
        <dbReference type="ARBA" id="ARBA00004651"/>
    </source>
</evidence>
<keyword evidence="4 7" id="KW-0812">Transmembrane</keyword>
<feature type="domain" description="GGDEF" evidence="8">
    <location>
        <begin position="357"/>
        <end position="485"/>
    </location>
</feature>
<evidence type="ECO:0000259" key="8">
    <source>
        <dbReference type="PROSITE" id="PS50887"/>
    </source>
</evidence>
<feature type="transmembrane region" description="Helical" evidence="7">
    <location>
        <begin position="243"/>
        <end position="262"/>
    </location>
</feature>
<evidence type="ECO:0000256" key="4">
    <source>
        <dbReference type="ARBA" id="ARBA00022692"/>
    </source>
</evidence>
<evidence type="ECO:0000256" key="5">
    <source>
        <dbReference type="ARBA" id="ARBA00022989"/>
    </source>
</evidence>
<organism evidence="9 10">
    <name type="scientific">Salinicola endophyticus</name>
    <dbReference type="NCBI Taxonomy" id="1949083"/>
    <lineage>
        <taxon>Bacteria</taxon>
        <taxon>Pseudomonadati</taxon>
        <taxon>Pseudomonadota</taxon>
        <taxon>Gammaproteobacteria</taxon>
        <taxon>Oceanospirillales</taxon>
        <taxon>Halomonadaceae</taxon>
        <taxon>Salinicola</taxon>
    </lineage>
</organism>
<feature type="transmembrane region" description="Helical" evidence="7">
    <location>
        <begin position="296"/>
        <end position="317"/>
    </location>
</feature>
<dbReference type="Gene3D" id="3.30.70.270">
    <property type="match status" value="1"/>
</dbReference>
<dbReference type="SMART" id="SM00267">
    <property type="entry name" value="GGDEF"/>
    <property type="match status" value="1"/>
</dbReference>
<accession>A0ABY8FGE8</accession>
<keyword evidence="6 7" id="KW-0472">Membrane</keyword>
<dbReference type="RefSeq" id="WP_110690012.1">
    <property type="nucleotide sequence ID" value="NZ_CP035631.1"/>
</dbReference>
<feature type="transmembrane region" description="Helical" evidence="7">
    <location>
        <begin position="269"/>
        <end position="290"/>
    </location>
</feature>
<dbReference type="NCBIfam" id="TIGR00254">
    <property type="entry name" value="GGDEF"/>
    <property type="match status" value="1"/>
</dbReference>
<dbReference type="Proteomes" id="UP001321526">
    <property type="component" value="Chromosome"/>
</dbReference>
<keyword evidence="10" id="KW-1185">Reference proteome</keyword>
<proteinExistence type="predicted"/>
<name>A0ABY8FGE8_9GAMM</name>
<comment type="subcellular location">
    <subcellularLocation>
        <location evidence="1">Cell membrane</location>
        <topology evidence="1">Multi-pass membrane protein</topology>
    </subcellularLocation>
</comment>
<dbReference type="SUPFAM" id="SSF55073">
    <property type="entry name" value="Nucleotide cyclase"/>
    <property type="match status" value="1"/>
</dbReference>
<feature type="transmembrane region" description="Helical" evidence="7">
    <location>
        <begin position="73"/>
        <end position="91"/>
    </location>
</feature>
<dbReference type="PROSITE" id="PS50887">
    <property type="entry name" value="GGDEF"/>
    <property type="match status" value="1"/>
</dbReference>
<dbReference type="EC" id="2.7.7.65" evidence="2"/>
<dbReference type="InterPro" id="IPR050469">
    <property type="entry name" value="Diguanylate_Cyclase"/>
</dbReference>
<evidence type="ECO:0000256" key="7">
    <source>
        <dbReference type="SAM" id="Phobius"/>
    </source>
</evidence>
<evidence type="ECO:0000256" key="2">
    <source>
        <dbReference type="ARBA" id="ARBA00012528"/>
    </source>
</evidence>
<feature type="transmembrane region" description="Helical" evidence="7">
    <location>
        <begin position="131"/>
        <end position="155"/>
    </location>
</feature>
<evidence type="ECO:0000313" key="9">
    <source>
        <dbReference type="EMBL" id="WFF40251.1"/>
    </source>
</evidence>
<dbReference type="EMBL" id="CP035631">
    <property type="protein sequence ID" value="WFF40251.1"/>
    <property type="molecule type" value="Genomic_DNA"/>
</dbReference>
<feature type="transmembrane region" description="Helical" evidence="7">
    <location>
        <begin position="175"/>
        <end position="199"/>
    </location>
</feature>
<keyword evidence="5 7" id="KW-1133">Transmembrane helix</keyword>
<dbReference type="InterPro" id="IPR029787">
    <property type="entry name" value="Nucleotide_cyclase"/>
</dbReference>
<dbReference type="PANTHER" id="PTHR45138">
    <property type="entry name" value="REGULATORY COMPONENTS OF SENSORY TRANSDUCTION SYSTEM"/>
    <property type="match status" value="1"/>
</dbReference>
<evidence type="ECO:0000313" key="10">
    <source>
        <dbReference type="Proteomes" id="UP001321526"/>
    </source>
</evidence>
<dbReference type="Pfam" id="PF05231">
    <property type="entry name" value="MASE1"/>
    <property type="match status" value="1"/>
</dbReference>